<evidence type="ECO:0000256" key="1">
    <source>
        <dbReference type="ARBA" id="ARBA00002598"/>
    </source>
</evidence>
<feature type="transmembrane region" description="Helical" evidence="10">
    <location>
        <begin position="1056"/>
        <end position="1081"/>
    </location>
</feature>
<evidence type="ECO:0000256" key="10">
    <source>
        <dbReference type="SAM" id="Phobius"/>
    </source>
</evidence>
<organism evidence="11 12">
    <name type="scientific">Seminavis robusta</name>
    <dbReference type="NCBI Taxonomy" id="568900"/>
    <lineage>
        <taxon>Eukaryota</taxon>
        <taxon>Sar</taxon>
        <taxon>Stramenopiles</taxon>
        <taxon>Ochrophyta</taxon>
        <taxon>Bacillariophyta</taxon>
        <taxon>Bacillariophyceae</taxon>
        <taxon>Bacillariophycidae</taxon>
        <taxon>Naviculales</taxon>
        <taxon>Naviculaceae</taxon>
        <taxon>Seminavis</taxon>
    </lineage>
</organism>
<feature type="compositionally biased region" description="Basic and acidic residues" evidence="9">
    <location>
        <begin position="136"/>
        <end position="146"/>
    </location>
</feature>
<dbReference type="AlphaFoldDB" id="A0A9N8DEL6"/>
<dbReference type="InterPro" id="IPR003691">
    <property type="entry name" value="FluC"/>
</dbReference>
<dbReference type="EMBL" id="CAICTM010000103">
    <property type="protein sequence ID" value="CAB9501264.1"/>
    <property type="molecule type" value="Genomic_DNA"/>
</dbReference>
<evidence type="ECO:0000313" key="12">
    <source>
        <dbReference type="Proteomes" id="UP001153069"/>
    </source>
</evidence>
<evidence type="ECO:0000256" key="5">
    <source>
        <dbReference type="ARBA" id="ARBA00022989"/>
    </source>
</evidence>
<evidence type="ECO:0000256" key="4">
    <source>
        <dbReference type="ARBA" id="ARBA00022692"/>
    </source>
</evidence>
<comment type="similarity">
    <text evidence="7">Belongs to the fluoride channel Fluc/FEX (TC 1.A.43) family.</text>
</comment>
<feature type="compositionally biased region" description="Basic and acidic residues" evidence="9">
    <location>
        <begin position="94"/>
        <end position="110"/>
    </location>
</feature>
<keyword evidence="5 10" id="KW-1133">Transmembrane helix</keyword>
<feature type="compositionally biased region" description="Low complexity" evidence="9">
    <location>
        <begin position="277"/>
        <end position="287"/>
    </location>
</feature>
<feature type="compositionally biased region" description="Basic residues" evidence="9">
    <location>
        <begin position="556"/>
        <end position="569"/>
    </location>
</feature>
<dbReference type="GO" id="GO:1903425">
    <property type="term" value="F:fluoride transmembrane transporter activity"/>
    <property type="evidence" value="ECO:0007669"/>
    <property type="project" value="TreeGrafter"/>
</dbReference>
<dbReference type="GO" id="GO:0005886">
    <property type="term" value="C:plasma membrane"/>
    <property type="evidence" value="ECO:0007669"/>
    <property type="project" value="UniProtKB-SubCell"/>
</dbReference>
<sequence>MTSIGDGDDQATASTKVAVASSSIEDPENRALDEEPLENGHGSEDSVAIIAEGDESKGSGAAAVSSSSDQQQRRRQLKKQSSQRRKSHGAIHNSTDRPLSHYPPRPESRQESPPTAFVDALAQSPLQESWNQFEESVGKPSREALHKFFYPPGNNNNNSNAAAAHHHHHHSPHQMHSPKRRISKRHLTSPGDPDNNHKRNSIKKQQGIPIVDHPLQTPQLDHEGYDRQPTAQQQPQQQEVPNNSDPVVPNDTQHDNSHNTSSGPPNGHHQHHVPAEQPTTRRPPQQQAIHRSISAVSSVDSIPEMSNSQSWPRSPAPLLGQQSPTFQQSFDAEEAQDRKYVERFWTTYDDIIMLSLFTQLGVVARLAASTWFTFFDGVFHKESPLFTNLPLNCFSCFLLGLLGSGDRLMETITTRFTPRNLQQSVVQDYSRGTEYYEYDDDDSNNSDSNYYCGAEDDDHDNNNNGLRRRRRRPKRAKRVTTFHSWQPPLHWHDDLREVQLLALERRIRASKCLLLFPVAKEDADVMEHYFGEGYKASAEKQKTPSRRRSTTTTTKTKPRNRRRRRRFGRQRYAATSMADTDLDDHREGGGHLQDCNGDDDESDSNNNYDDSYGNHSYAREQSESDEMFDDGLFRFDLELTESTEKQQSAKNHAAESKAEANPDASEGVFPPSVQRLIKRPPGCTTTLPPEQGNVTAQETQPEAVQTSTARENSQTQQGAAAAPVSSSLPPQQQLGPQQNGHVAAARPSHPPAPSGAMRVSRSGSDTGSENGASIVTATSGGEGGDPQLEQIISNVQANVSENISRLGRVNLADGWDVGTTPEAMSDDLMLGLRDGFCGALSSFSSWNSSMLNLLREGHIGEAFVGYLLGLQLPIVAYRFGQQVAVYFFVWRCRREARREARKGWYGIRVNMDGSDDESDDSPTRRRDCNNSSGEASSMDDNFDDRSRDRSAEMSFEDGAMSRETPSVRAICTALYLLALVTQFTSLNFFANPEDQQIALSLLFSPVGTLTRWRLSKLNVWRPGFPIGTFACNILACALSGSLGSILAGSPGPKERIFLQSLIAGFGGTLSSLATFIVEILAGMDPLLFRFDGVIYAVCSIFWAMTIGFIFSASVDWADETS</sequence>
<dbReference type="Proteomes" id="UP001153069">
    <property type="component" value="Unassembled WGS sequence"/>
</dbReference>
<feature type="region of interest" description="Disordered" evidence="9">
    <location>
        <begin position="642"/>
        <end position="787"/>
    </location>
</feature>
<feature type="region of interest" description="Disordered" evidence="9">
    <location>
        <begin position="913"/>
        <end position="947"/>
    </location>
</feature>
<comment type="caution">
    <text evidence="11">The sequence shown here is derived from an EMBL/GenBank/DDBJ whole genome shotgun (WGS) entry which is preliminary data.</text>
</comment>
<dbReference type="OrthoDB" id="409792at2759"/>
<feature type="compositionally biased region" description="Basic residues" evidence="9">
    <location>
        <begin position="466"/>
        <end position="479"/>
    </location>
</feature>
<reference evidence="11" key="1">
    <citation type="submission" date="2020-06" db="EMBL/GenBank/DDBJ databases">
        <authorList>
            <consortium name="Plant Systems Biology data submission"/>
        </authorList>
    </citation>
    <scope>NUCLEOTIDE SEQUENCE</scope>
    <source>
        <strain evidence="11">D6</strain>
    </source>
</reference>
<gene>
    <name evidence="11" type="ORF">SEMRO_104_G052670.1</name>
</gene>
<evidence type="ECO:0000256" key="7">
    <source>
        <dbReference type="ARBA" id="ARBA00035120"/>
    </source>
</evidence>
<feature type="compositionally biased region" description="Polar residues" evidence="9">
    <location>
        <begin position="761"/>
        <end position="779"/>
    </location>
</feature>
<feature type="compositionally biased region" description="Low complexity" evidence="9">
    <location>
        <begin position="11"/>
        <end position="23"/>
    </location>
</feature>
<evidence type="ECO:0000256" key="3">
    <source>
        <dbReference type="ARBA" id="ARBA00022475"/>
    </source>
</evidence>
<feature type="region of interest" description="Disordered" evidence="9">
    <location>
        <begin position="1"/>
        <end position="323"/>
    </location>
</feature>
<keyword evidence="6 10" id="KW-0472">Membrane</keyword>
<evidence type="ECO:0000256" key="9">
    <source>
        <dbReference type="SAM" id="MobiDB-lite"/>
    </source>
</evidence>
<dbReference type="PANTHER" id="PTHR28259">
    <property type="entry name" value="FLUORIDE EXPORT PROTEIN 1-RELATED"/>
    <property type="match status" value="1"/>
</dbReference>
<comment type="subcellular location">
    <subcellularLocation>
        <location evidence="2">Cell membrane</location>
        <topology evidence="2">Multi-pass membrane protein</topology>
    </subcellularLocation>
</comment>
<feature type="region of interest" description="Disordered" evidence="9">
    <location>
        <begin position="536"/>
        <end position="624"/>
    </location>
</feature>
<feature type="compositionally biased region" description="Polar residues" evidence="9">
    <location>
        <begin position="124"/>
        <end position="134"/>
    </location>
</feature>
<feature type="compositionally biased region" description="Polar residues" evidence="9">
    <location>
        <begin position="294"/>
        <end position="312"/>
    </location>
</feature>
<keyword evidence="12" id="KW-1185">Reference proteome</keyword>
<feature type="compositionally biased region" description="Low complexity" evidence="9">
    <location>
        <begin position="228"/>
        <end position="238"/>
    </location>
</feature>
<feature type="compositionally biased region" description="Low complexity" evidence="9">
    <location>
        <begin position="604"/>
        <end position="614"/>
    </location>
</feature>
<evidence type="ECO:0000256" key="6">
    <source>
        <dbReference type="ARBA" id="ARBA00023136"/>
    </source>
</evidence>
<evidence type="ECO:0000313" key="11">
    <source>
        <dbReference type="EMBL" id="CAB9501264.1"/>
    </source>
</evidence>
<proteinExistence type="inferred from homology"/>
<dbReference type="PANTHER" id="PTHR28259:SF1">
    <property type="entry name" value="FLUORIDE EXPORT PROTEIN 1-RELATED"/>
    <property type="match status" value="1"/>
</dbReference>
<evidence type="ECO:0000256" key="2">
    <source>
        <dbReference type="ARBA" id="ARBA00004651"/>
    </source>
</evidence>
<feature type="transmembrane region" description="Helical" evidence="10">
    <location>
        <begin position="1093"/>
        <end position="1114"/>
    </location>
</feature>
<comment type="catalytic activity">
    <reaction evidence="8">
        <text>fluoride(in) = fluoride(out)</text>
        <dbReference type="Rhea" id="RHEA:76159"/>
        <dbReference type="ChEBI" id="CHEBI:17051"/>
    </reaction>
    <physiologicalReaction direction="left-to-right" evidence="8">
        <dbReference type="Rhea" id="RHEA:76160"/>
    </physiologicalReaction>
</comment>
<evidence type="ECO:0000256" key="8">
    <source>
        <dbReference type="ARBA" id="ARBA00035585"/>
    </source>
</evidence>
<feature type="compositionally biased region" description="Low complexity" evidence="9">
    <location>
        <begin position="154"/>
        <end position="163"/>
    </location>
</feature>
<comment type="function">
    <text evidence="1">Fluoride channel required for the rapid expulsion of cytoplasmic fluoride.</text>
</comment>
<feature type="compositionally biased region" description="Polar residues" evidence="9">
    <location>
        <begin position="683"/>
        <end position="717"/>
    </location>
</feature>
<feature type="transmembrane region" description="Helical" evidence="10">
    <location>
        <begin position="1026"/>
        <end position="1050"/>
    </location>
</feature>
<dbReference type="Pfam" id="PF02537">
    <property type="entry name" value="CRCB"/>
    <property type="match status" value="1"/>
</dbReference>
<feature type="region of interest" description="Disordered" evidence="9">
    <location>
        <begin position="435"/>
        <end position="479"/>
    </location>
</feature>
<protein>
    <submittedName>
        <fullName evidence="11">CrcB-like protein</fullName>
    </submittedName>
</protein>
<feature type="compositionally biased region" description="Basic residues" evidence="9">
    <location>
        <begin position="73"/>
        <end position="89"/>
    </location>
</feature>
<accession>A0A9N8DEL6</accession>
<feature type="compositionally biased region" description="Basic residues" evidence="9">
    <location>
        <begin position="164"/>
        <end position="187"/>
    </location>
</feature>
<keyword evidence="3" id="KW-1003">Cell membrane</keyword>
<name>A0A9N8DEL6_9STRA</name>
<keyword evidence="4 10" id="KW-0812">Transmembrane</keyword>
<feature type="compositionally biased region" description="Low complexity" evidence="9">
    <location>
        <begin position="718"/>
        <end position="747"/>
    </location>
</feature>